<accession>A0A7R9QZA3</accession>
<evidence type="ECO:0008006" key="18">
    <source>
        <dbReference type="Google" id="ProtNLM"/>
    </source>
</evidence>
<dbReference type="GO" id="GO:0004497">
    <property type="term" value="F:monooxygenase activity"/>
    <property type="evidence" value="ECO:0007669"/>
    <property type="project" value="UniProtKB-KW"/>
</dbReference>
<dbReference type="PRINTS" id="PR00385">
    <property type="entry name" value="P450"/>
</dbReference>
<dbReference type="GO" id="GO:0020037">
    <property type="term" value="F:heme binding"/>
    <property type="evidence" value="ECO:0007669"/>
    <property type="project" value="InterPro"/>
</dbReference>
<dbReference type="InterPro" id="IPR001128">
    <property type="entry name" value="Cyt_P450"/>
</dbReference>
<evidence type="ECO:0000256" key="6">
    <source>
        <dbReference type="ARBA" id="ARBA00022617"/>
    </source>
</evidence>
<evidence type="ECO:0000256" key="1">
    <source>
        <dbReference type="ARBA" id="ARBA00001971"/>
    </source>
</evidence>
<dbReference type="OrthoDB" id="3945418at2759"/>
<comment type="function">
    <text evidence="2">May be involved in the metabolism of insect hormones and in the breakdown of synthetic insecticides.</text>
</comment>
<evidence type="ECO:0000256" key="13">
    <source>
        <dbReference type="ARBA" id="ARBA00023136"/>
    </source>
</evidence>
<evidence type="ECO:0000256" key="5">
    <source>
        <dbReference type="ARBA" id="ARBA00010617"/>
    </source>
</evidence>
<evidence type="ECO:0000256" key="14">
    <source>
        <dbReference type="PIRSR" id="PIRSR602403-1"/>
    </source>
</evidence>
<evidence type="ECO:0000256" key="15">
    <source>
        <dbReference type="RuleBase" id="RU000461"/>
    </source>
</evidence>
<keyword evidence="12 15" id="KW-0503">Monooxygenase</keyword>
<evidence type="ECO:0000256" key="4">
    <source>
        <dbReference type="ARBA" id="ARBA00004406"/>
    </source>
</evidence>
<dbReference type="InterPro" id="IPR017972">
    <property type="entry name" value="Cyt_P450_CS"/>
</dbReference>
<dbReference type="InterPro" id="IPR036396">
    <property type="entry name" value="Cyt_P450_sf"/>
</dbReference>
<dbReference type="InterPro" id="IPR002403">
    <property type="entry name" value="Cyt_P450_E_grp-IV"/>
</dbReference>
<keyword evidence="8" id="KW-0256">Endoplasmic reticulum</keyword>
<dbReference type="SUPFAM" id="SSF48264">
    <property type="entry name" value="Cytochrome P450"/>
    <property type="match status" value="1"/>
</dbReference>
<feature type="binding site" description="axial binding residue" evidence="14">
    <location>
        <position position="100"/>
    </location>
    <ligand>
        <name>heme</name>
        <dbReference type="ChEBI" id="CHEBI:30413"/>
    </ligand>
    <ligandPart>
        <name>Fe</name>
        <dbReference type="ChEBI" id="CHEBI:18248"/>
    </ligandPart>
</feature>
<keyword evidence="6 14" id="KW-0349">Heme</keyword>
<comment type="cofactor">
    <cofactor evidence="1 14">
        <name>heme</name>
        <dbReference type="ChEBI" id="CHEBI:30413"/>
    </cofactor>
</comment>
<gene>
    <name evidence="16" type="ORF">ONB1V03_LOCUS19381</name>
</gene>
<dbReference type="PROSITE" id="PS00086">
    <property type="entry name" value="CYTOCHROME_P450"/>
    <property type="match status" value="1"/>
</dbReference>
<evidence type="ECO:0000256" key="9">
    <source>
        <dbReference type="ARBA" id="ARBA00022848"/>
    </source>
</evidence>
<dbReference type="PANTHER" id="PTHR24292">
    <property type="entry name" value="CYTOCHROME P450"/>
    <property type="match status" value="1"/>
</dbReference>
<evidence type="ECO:0000313" key="16">
    <source>
        <dbReference type="EMBL" id="CAD7662821.1"/>
    </source>
</evidence>
<evidence type="ECO:0000256" key="7">
    <source>
        <dbReference type="ARBA" id="ARBA00022723"/>
    </source>
</evidence>
<evidence type="ECO:0000256" key="2">
    <source>
        <dbReference type="ARBA" id="ARBA00003690"/>
    </source>
</evidence>
<keyword evidence="17" id="KW-1185">Reference proteome</keyword>
<evidence type="ECO:0000256" key="11">
    <source>
        <dbReference type="ARBA" id="ARBA00023004"/>
    </source>
</evidence>
<comment type="subcellular location">
    <subcellularLocation>
        <location evidence="4">Endoplasmic reticulum membrane</location>
        <topology evidence="4">Peripheral membrane protein</topology>
    </subcellularLocation>
    <subcellularLocation>
        <location evidence="3">Microsome membrane</location>
        <topology evidence="3">Peripheral membrane protein</topology>
    </subcellularLocation>
</comment>
<keyword evidence="13" id="KW-0472">Membrane</keyword>
<proteinExistence type="inferred from homology"/>
<evidence type="ECO:0000313" key="17">
    <source>
        <dbReference type="Proteomes" id="UP000728032"/>
    </source>
</evidence>
<dbReference type="Proteomes" id="UP000728032">
    <property type="component" value="Unassembled WGS sequence"/>
</dbReference>
<keyword evidence="11 14" id="KW-0408">Iron</keyword>
<dbReference type="InterPro" id="IPR050476">
    <property type="entry name" value="Insect_CytP450_Detox"/>
</dbReference>
<comment type="similarity">
    <text evidence="5 15">Belongs to the cytochrome P450 family.</text>
</comment>
<evidence type="ECO:0000256" key="8">
    <source>
        <dbReference type="ARBA" id="ARBA00022824"/>
    </source>
</evidence>
<keyword evidence="7 14" id="KW-0479">Metal-binding</keyword>
<dbReference type="AlphaFoldDB" id="A0A7R9QZA3"/>
<dbReference type="GO" id="GO:0016705">
    <property type="term" value="F:oxidoreductase activity, acting on paired donors, with incorporation or reduction of molecular oxygen"/>
    <property type="evidence" value="ECO:0007669"/>
    <property type="project" value="InterPro"/>
</dbReference>
<evidence type="ECO:0000256" key="10">
    <source>
        <dbReference type="ARBA" id="ARBA00023002"/>
    </source>
</evidence>
<dbReference type="EMBL" id="CAJPVJ010029533">
    <property type="protein sequence ID" value="CAG2179958.1"/>
    <property type="molecule type" value="Genomic_DNA"/>
</dbReference>
<evidence type="ECO:0000256" key="3">
    <source>
        <dbReference type="ARBA" id="ARBA00004174"/>
    </source>
</evidence>
<reference evidence="16" key="1">
    <citation type="submission" date="2020-11" db="EMBL/GenBank/DDBJ databases">
        <authorList>
            <person name="Tran Van P."/>
        </authorList>
    </citation>
    <scope>NUCLEOTIDE SEQUENCE</scope>
</reference>
<dbReference type="EMBL" id="OC944358">
    <property type="protein sequence ID" value="CAD7662821.1"/>
    <property type="molecule type" value="Genomic_DNA"/>
</dbReference>
<dbReference type="PANTHER" id="PTHR24292:SF54">
    <property type="entry name" value="CYP9F3-RELATED"/>
    <property type="match status" value="1"/>
</dbReference>
<dbReference type="PRINTS" id="PR00465">
    <property type="entry name" value="EP450IV"/>
</dbReference>
<dbReference type="GO" id="GO:0005789">
    <property type="term" value="C:endoplasmic reticulum membrane"/>
    <property type="evidence" value="ECO:0007669"/>
    <property type="project" value="UniProtKB-SubCell"/>
</dbReference>
<keyword evidence="9" id="KW-0492">Microsome</keyword>
<sequence>MADTYDSLNALKYLNAVVNETIRLYQGSKMERIPSVDYVLKGTGITIKKGHVVQIPTFAMHRDPANFADPDTFRPERFLPENIAHNPYTYLPFGVGPRNCIGMYMVKWMVKLALVSLVQRYVFYPTEKPVEFYVVNGGLMPKSVFLKIGKRVWVQHLLWDGLDHCLCRTFRHKPI</sequence>
<dbReference type="Pfam" id="PF00067">
    <property type="entry name" value="p450"/>
    <property type="match status" value="1"/>
</dbReference>
<protein>
    <recommendedName>
        <fullName evidence="18">Cytochrome P450</fullName>
    </recommendedName>
</protein>
<dbReference type="GO" id="GO:0005506">
    <property type="term" value="F:iron ion binding"/>
    <property type="evidence" value="ECO:0007669"/>
    <property type="project" value="InterPro"/>
</dbReference>
<keyword evidence="10 15" id="KW-0560">Oxidoreductase</keyword>
<evidence type="ECO:0000256" key="12">
    <source>
        <dbReference type="ARBA" id="ARBA00023033"/>
    </source>
</evidence>
<name>A0A7R9QZA3_9ACAR</name>
<dbReference type="Gene3D" id="1.10.630.10">
    <property type="entry name" value="Cytochrome P450"/>
    <property type="match status" value="1"/>
</dbReference>
<organism evidence="16">
    <name type="scientific">Oppiella nova</name>
    <dbReference type="NCBI Taxonomy" id="334625"/>
    <lineage>
        <taxon>Eukaryota</taxon>
        <taxon>Metazoa</taxon>
        <taxon>Ecdysozoa</taxon>
        <taxon>Arthropoda</taxon>
        <taxon>Chelicerata</taxon>
        <taxon>Arachnida</taxon>
        <taxon>Acari</taxon>
        <taxon>Acariformes</taxon>
        <taxon>Sarcoptiformes</taxon>
        <taxon>Oribatida</taxon>
        <taxon>Brachypylina</taxon>
        <taxon>Oppioidea</taxon>
        <taxon>Oppiidae</taxon>
        <taxon>Oppiella</taxon>
    </lineage>
</organism>